<protein>
    <submittedName>
        <fullName evidence="2">Uncharacterized protein</fullName>
    </submittedName>
</protein>
<gene>
    <name evidence="2" type="ORF">HLRTI_000477</name>
</gene>
<feature type="region of interest" description="Disordered" evidence="1">
    <location>
        <begin position="1"/>
        <end position="25"/>
    </location>
</feature>
<dbReference type="RefSeq" id="WP_008527001.1">
    <property type="nucleotide sequence ID" value="NZ_AFNT02000003.1"/>
</dbReference>
<organism evidence="2 3">
    <name type="scientific">Halorhabdus tiamatea SARL4B</name>
    <dbReference type="NCBI Taxonomy" id="1033806"/>
    <lineage>
        <taxon>Archaea</taxon>
        <taxon>Methanobacteriati</taxon>
        <taxon>Methanobacteriota</taxon>
        <taxon>Stenosarchaea group</taxon>
        <taxon>Halobacteria</taxon>
        <taxon>Halobacteriales</taxon>
        <taxon>Haloarculaceae</taxon>
        <taxon>Halorhabdus</taxon>
    </lineage>
</organism>
<dbReference type="EMBL" id="AFNT02000003">
    <property type="protein sequence ID" value="ERJ07435.1"/>
    <property type="molecule type" value="Genomic_DNA"/>
</dbReference>
<reference evidence="2 3" key="2">
    <citation type="journal article" date="2013" name="PLoS ONE">
        <title>INDIGO - INtegrated Data Warehouse of MIcrobial GenOmes with Examples from the Red Sea Extremophiles.</title>
        <authorList>
            <person name="Alam I."/>
            <person name="Antunes A."/>
            <person name="Kamau A.A."/>
            <person name="Ba Alawi W."/>
            <person name="Kalkatawi M."/>
            <person name="Stingl U."/>
            <person name="Bajic V.B."/>
        </authorList>
    </citation>
    <scope>NUCLEOTIDE SEQUENCE [LARGE SCALE GENOMIC DNA]</scope>
    <source>
        <strain evidence="2 3">SARL4B</strain>
    </source>
</reference>
<comment type="caution">
    <text evidence="2">The sequence shown here is derived from an EMBL/GenBank/DDBJ whole genome shotgun (WGS) entry which is preliminary data.</text>
</comment>
<evidence type="ECO:0000256" key="1">
    <source>
        <dbReference type="SAM" id="MobiDB-lite"/>
    </source>
</evidence>
<dbReference type="AlphaFoldDB" id="F7PLX6"/>
<name>F7PLX6_9EURY</name>
<proteinExistence type="predicted"/>
<evidence type="ECO:0000313" key="3">
    <source>
        <dbReference type="Proteomes" id="UP000003861"/>
    </source>
</evidence>
<reference evidence="2 3" key="1">
    <citation type="journal article" date="2011" name="J. Bacteriol.">
        <title>Genome sequence of Halorhabdus tiamatea, the first archaeon isolated from a deep-sea anoxic brine lake.</title>
        <authorList>
            <person name="Antunes A."/>
            <person name="Alam I."/>
            <person name="Bajic V.B."/>
            <person name="Stingl U."/>
        </authorList>
    </citation>
    <scope>NUCLEOTIDE SEQUENCE [LARGE SCALE GENOMIC DNA]</scope>
    <source>
        <strain evidence="2 3">SARL4B</strain>
    </source>
</reference>
<sequence length="298" mass="33579">MASDDLGEGRESVPEPLDSLPEELNGWHREMTQDRALVEYWKRGSTHINGAFEQIAVTERHDGELSCAKHAFDQFRHSITTTTLTRQSPERADWIATRIRRETDRYPGDDGYTEPPTFPERIGVWSAVSRQHFDGADATRWVFDPDYELVGDPTDGPWDPDGDEAEEAARLELRETSIEAHYSYSRRYYDIAYQDAEIGPRTIAKELPRTSAFEIAENTLSTLSAPVSHLEGKRDRLTEIPGIGPAKSADFLLLGLTTPAAIAACLEDESSEVNCRHWDRVEALLTSRIRDEIGSSSR</sequence>
<dbReference type="Proteomes" id="UP000003861">
    <property type="component" value="Unassembled WGS sequence"/>
</dbReference>
<evidence type="ECO:0000313" key="2">
    <source>
        <dbReference type="EMBL" id="ERJ07435.1"/>
    </source>
</evidence>
<accession>F7PLX6</accession>